<name>T1CMD4_9ZZZZ</name>
<evidence type="ECO:0000313" key="3">
    <source>
        <dbReference type="EMBL" id="EQD69554.1"/>
    </source>
</evidence>
<reference evidence="3" key="1">
    <citation type="submission" date="2013-08" db="EMBL/GenBank/DDBJ databases">
        <authorList>
            <person name="Mendez C."/>
            <person name="Richter M."/>
            <person name="Ferrer M."/>
            <person name="Sanchez J."/>
        </authorList>
    </citation>
    <scope>NUCLEOTIDE SEQUENCE</scope>
</reference>
<dbReference type="Gene3D" id="3.40.50.450">
    <property type="match status" value="1"/>
</dbReference>
<gene>
    <name evidence="3" type="ORF">B1A_06861</name>
</gene>
<feature type="domain" description="Pyrimidine/purine nucleotide 5'-monophosphate nucleosidase C-terminal" evidence="1">
    <location>
        <begin position="389"/>
        <end position="508"/>
    </location>
</feature>
<dbReference type="InterPro" id="IPR031100">
    <property type="entry name" value="LOG_fam"/>
</dbReference>
<sequence>MAGARGGAGFSVSASLQSSSAGMMLIGWNQHVRGERIMNVNREARDEDYLPPQPPVKGVVSARISPSGGLDVLSRNEVAMLRDVSASGLHGLLRRCALAVLTSGSESDDPRSTLERYPDFDIQVLQQDRGIKLELRHAPAQAFVDGQIIRGINELLVAVVRDIVYASSSLAAGAFDLDDSVGITHAVFEILRNARILRPHADPNLVVCWGGHSIARAEYDYTKQVGYQLGLRGLDICTGCGPGAMKGPMKGATIAHAKQRRRHNRYIGITEPGIIAAESPNPIVNHLVIMPDIEKRLEAFVRIGHGIIVFPGGVGTAEEIFYLLGLLLHPDNAMQTLPLILTGPRESATYFEQIDRFLRMALGDGIARHYQIIINDPQAVARAMSKGVDRVREQRLDNKDAFFFNWALNVPFAYQQPFQPTHEAMAALSLHRDRPAHELAADLRRAFSGIVAGNVKEEGLRTIETGGPYAISGEPAIMQALDAMLQAFVAQYRMKLPGGKGYQPCYRITTDG</sequence>
<dbReference type="NCBIfam" id="NF038390">
    <property type="entry name" value="Nsidase_PpnN"/>
    <property type="match status" value="1"/>
</dbReference>
<dbReference type="InterPro" id="IPR049788">
    <property type="entry name" value="PpnN"/>
</dbReference>
<reference evidence="3" key="2">
    <citation type="journal article" date="2014" name="ISME J.">
        <title>Microbial stratification in low pH oxic and suboxic macroscopic growths along an acid mine drainage.</title>
        <authorList>
            <person name="Mendez-Garcia C."/>
            <person name="Mesa V."/>
            <person name="Sprenger R.R."/>
            <person name="Richter M."/>
            <person name="Diez M.S."/>
            <person name="Solano J."/>
            <person name="Bargiela R."/>
            <person name="Golyshina O.V."/>
            <person name="Manteca A."/>
            <person name="Ramos J.L."/>
            <person name="Gallego J.R."/>
            <person name="Llorente I."/>
            <person name="Martins Dos Santos V.A."/>
            <person name="Jensen O.N."/>
            <person name="Pelaez A.I."/>
            <person name="Sanchez J."/>
            <person name="Ferrer M."/>
        </authorList>
    </citation>
    <scope>NUCLEOTIDE SEQUENCE</scope>
</reference>
<dbReference type="AlphaFoldDB" id="T1CMD4"/>
<accession>T1CMD4</accession>
<dbReference type="Pfam" id="PF11892">
    <property type="entry name" value="PpnN_C"/>
    <property type="match status" value="1"/>
</dbReference>
<dbReference type="Gene3D" id="3.30.1850.10">
    <property type="entry name" value="MoCo carrier protein-like"/>
    <property type="match status" value="1"/>
</dbReference>
<dbReference type="Pfam" id="PF03641">
    <property type="entry name" value="Lysine_decarbox"/>
    <property type="match status" value="1"/>
</dbReference>
<dbReference type="GO" id="GO:0005829">
    <property type="term" value="C:cytosol"/>
    <property type="evidence" value="ECO:0007669"/>
    <property type="project" value="TreeGrafter"/>
</dbReference>
<dbReference type="PANTHER" id="PTHR43393">
    <property type="entry name" value="CYTOKININ RIBOSIDE 5'-MONOPHOSPHATE PHOSPHORIBOHYDROLASE"/>
    <property type="match status" value="1"/>
</dbReference>
<dbReference type="InterPro" id="IPR052341">
    <property type="entry name" value="LOG_family_nucleotidases"/>
</dbReference>
<proteinExistence type="predicted"/>
<evidence type="ECO:0000259" key="2">
    <source>
        <dbReference type="Pfam" id="PF14793"/>
    </source>
</evidence>
<comment type="caution">
    <text evidence="3">The sequence shown here is derived from an EMBL/GenBank/DDBJ whole genome shotgun (WGS) entry which is preliminary data.</text>
</comment>
<organism evidence="3">
    <name type="scientific">mine drainage metagenome</name>
    <dbReference type="NCBI Taxonomy" id="410659"/>
    <lineage>
        <taxon>unclassified sequences</taxon>
        <taxon>metagenomes</taxon>
        <taxon>ecological metagenomes</taxon>
    </lineage>
</organism>
<dbReference type="InterPro" id="IPR021826">
    <property type="entry name" value="PpnN_C"/>
</dbReference>
<dbReference type="PANTHER" id="PTHR43393:SF1">
    <property type="entry name" value="PYRIMIDINE_PURINE NUCLEOTIDE 5'-MONOPHOSPHATE NUCLEOSIDASE"/>
    <property type="match status" value="1"/>
</dbReference>
<dbReference type="SUPFAM" id="SSF102405">
    <property type="entry name" value="MCP/YpsA-like"/>
    <property type="match status" value="1"/>
</dbReference>
<dbReference type="InterPro" id="IPR037153">
    <property type="entry name" value="PpnN-like_sf"/>
</dbReference>
<dbReference type="EMBL" id="AUZX01004962">
    <property type="protein sequence ID" value="EQD69554.1"/>
    <property type="molecule type" value="Genomic_DNA"/>
</dbReference>
<protein>
    <submittedName>
        <fullName evidence="3">Decarboxylase family protein</fullName>
    </submittedName>
</protein>
<feature type="domain" description="Pyrimidine/purine nucleotide 5'-monophosphate nucleosidase N-terminal" evidence="2">
    <location>
        <begin position="63"/>
        <end position="168"/>
    </location>
</feature>
<evidence type="ECO:0000259" key="1">
    <source>
        <dbReference type="Pfam" id="PF11892"/>
    </source>
</evidence>
<dbReference type="InterPro" id="IPR027820">
    <property type="entry name" value="PpnN_N"/>
</dbReference>
<dbReference type="Pfam" id="PF14793">
    <property type="entry name" value="DUF4478"/>
    <property type="match status" value="1"/>
</dbReference>